<evidence type="ECO:0000313" key="2">
    <source>
        <dbReference type="Proteomes" id="UP000037697"/>
    </source>
</evidence>
<reference evidence="1 2" key="1">
    <citation type="submission" date="2015-07" db="EMBL/GenBank/DDBJ databases">
        <title>Foodborne Vibrio parahaemolyticus Isolates.</title>
        <authorList>
            <person name="Ronholm J."/>
            <person name="Petronella N."/>
            <person name="Kenwell R."/>
            <person name="Banerjee S."/>
        </authorList>
    </citation>
    <scope>NUCLEOTIDE SEQUENCE [LARGE SCALE GENOMIC DNA]</scope>
    <source>
        <strain evidence="1 2">HS-06-05</strain>
    </source>
</reference>
<sequence>NKRQVSSEGKTLAAKRNKYLAANKWLNLLNIPLPEYNAELEGELTNCLMPVSVIDYEPDALPILELVQDEEPEAEPEVETEEYPWGMTQDAYLKYEAKVAELMVELKVEPHKLDAVADYLENNLDEKQALNKASIRKAITEYLTV</sequence>
<evidence type="ECO:0000313" key="1">
    <source>
        <dbReference type="EMBL" id="KOY32281.1"/>
    </source>
</evidence>
<comment type="caution">
    <text evidence="1">The sequence shown here is derived from an EMBL/GenBank/DDBJ whole genome shotgun (WGS) entry which is preliminary data.</text>
</comment>
<proteinExistence type="predicted"/>
<dbReference type="EMBL" id="LIRS01000067">
    <property type="protein sequence ID" value="KOY32281.1"/>
    <property type="molecule type" value="Genomic_DNA"/>
</dbReference>
<protein>
    <submittedName>
        <fullName evidence="1">Uncharacterized protein</fullName>
    </submittedName>
</protein>
<organism evidence="1 2">
    <name type="scientific">Vibrio parahaemolyticus</name>
    <dbReference type="NCBI Taxonomy" id="670"/>
    <lineage>
        <taxon>Bacteria</taxon>
        <taxon>Pseudomonadati</taxon>
        <taxon>Pseudomonadota</taxon>
        <taxon>Gammaproteobacteria</taxon>
        <taxon>Vibrionales</taxon>
        <taxon>Vibrionaceae</taxon>
        <taxon>Vibrio</taxon>
    </lineage>
</organism>
<dbReference type="AlphaFoldDB" id="A0AAW3IUZ7"/>
<gene>
    <name evidence="1" type="ORF">ACX05_08670</name>
</gene>
<dbReference type="RefSeq" id="WP_366534637.1">
    <property type="nucleotide sequence ID" value="NZ_LIRS01000067.1"/>
</dbReference>
<dbReference type="Proteomes" id="UP000037697">
    <property type="component" value="Unassembled WGS sequence"/>
</dbReference>
<feature type="non-terminal residue" evidence="1">
    <location>
        <position position="1"/>
    </location>
</feature>
<accession>A0AAW3IUZ7</accession>
<name>A0AAW3IUZ7_VIBPH</name>